<dbReference type="InterPro" id="IPR033116">
    <property type="entry name" value="TRYPSIN_SER"/>
</dbReference>
<evidence type="ECO:0000313" key="13">
    <source>
        <dbReference type="Proteomes" id="UP000752171"/>
    </source>
</evidence>
<feature type="chain" id="PRO_5044669202" evidence="8">
    <location>
        <begin position="23"/>
        <end position="599"/>
    </location>
</feature>
<organism evidence="11 12">
    <name type="scientific">Astyanax mexicanus</name>
    <name type="common">Blind cave fish</name>
    <name type="synonym">Astyanax fasciatus mexicanus</name>
    <dbReference type="NCBI Taxonomy" id="7994"/>
    <lineage>
        <taxon>Eukaryota</taxon>
        <taxon>Metazoa</taxon>
        <taxon>Chordata</taxon>
        <taxon>Craniata</taxon>
        <taxon>Vertebrata</taxon>
        <taxon>Euteleostomi</taxon>
        <taxon>Actinopterygii</taxon>
        <taxon>Neopterygii</taxon>
        <taxon>Teleostei</taxon>
        <taxon>Ostariophysi</taxon>
        <taxon>Characiformes</taxon>
        <taxon>Characoidei</taxon>
        <taxon>Acestrorhamphidae</taxon>
        <taxon>Acestrorhamphinae</taxon>
        <taxon>Astyanax</taxon>
    </lineage>
</organism>
<keyword evidence="10" id="KW-0812">Transmembrane</keyword>
<gene>
    <name evidence="10" type="primary">PRSS36</name>
    <name evidence="10" type="ORF">AMEX_G22482</name>
</gene>
<accession>A0A8B9JHR1</accession>
<dbReference type="Proteomes" id="UP000752171">
    <property type="component" value="Unassembled WGS sequence"/>
</dbReference>
<keyword evidence="1 7" id="KW-0645">Protease</keyword>
<dbReference type="PROSITE" id="PS00134">
    <property type="entry name" value="TRYPSIN_HIS"/>
    <property type="match status" value="1"/>
</dbReference>
<sequence length="599" mass="62468">MAMLRTLCVAFIISLIANGCYSQSDVCGIASLNTKIVGGQNANNGAWPWQVSLQKGSHFCGGSLINSNWVLTAAHCFPSNTASQVTAYMGMYALQSSNPNRQSSSISRLIVHSSYDTATHDNDIALLQLSTSVTFNSYVSPVCLAAPGSTFYTDTQTWVTGWGDTATGVSLSYPMTLQEVQVPVVGNRKCKCLYGVGSITDNMMCAGLLAGGKDSCQGDSGGPLVVKQNGRWIQGGIVSFGTGCAQANYPGVYSRVSMYQNWINQQITSNQPGYYAFSSSGTDSDLSVSCTGLPAITTTTVPPTTTPAPVVCGNANLNTITGGGNSLASAGAWPWMASLRRNGTHVCGGTLVSEKHVLSSADCFSSSSNASDWTVVLGRLKQNGSNPYEVSVNVTNITLSTGSGNNVAVLLLGFKPTLSNYIQPVCVDQGDNSFTVNAQCWASGWGSGGGADQTLQQFNTTIQSCGNSSSSNSSICTGVMALEQTNKGGPLMCKIGQSWVQAAVLTVANTSSVNSSITNSTSSNTTKTLRASTDSTVQVYTKTASFSSFLQATVGTFPSKASNVSATASPVVSTATSFISVANVLLLQLSFFIGLFAWE</sequence>
<dbReference type="InterPro" id="IPR001254">
    <property type="entry name" value="Trypsin_dom"/>
</dbReference>
<evidence type="ECO:0000256" key="6">
    <source>
        <dbReference type="ARBA" id="ARBA00023180"/>
    </source>
</evidence>
<dbReference type="SMART" id="SM00020">
    <property type="entry name" value="Tryp_SPc"/>
    <property type="match status" value="2"/>
</dbReference>
<feature type="domain" description="Peptidase S1" evidence="9">
    <location>
        <begin position="320"/>
        <end position="555"/>
    </location>
</feature>
<evidence type="ECO:0000256" key="2">
    <source>
        <dbReference type="ARBA" id="ARBA00022729"/>
    </source>
</evidence>
<dbReference type="CDD" id="cd00190">
    <property type="entry name" value="Tryp_SPc"/>
    <property type="match status" value="1"/>
</dbReference>
<evidence type="ECO:0000256" key="1">
    <source>
        <dbReference type="ARBA" id="ARBA00022670"/>
    </source>
</evidence>
<keyword evidence="2 8" id="KW-0732">Signal</keyword>
<dbReference type="InterPro" id="IPR001314">
    <property type="entry name" value="Peptidase_S1A"/>
</dbReference>
<keyword evidence="3 7" id="KW-0378">Hydrolase</keyword>
<evidence type="ECO:0000256" key="3">
    <source>
        <dbReference type="ARBA" id="ARBA00022801"/>
    </source>
</evidence>
<dbReference type="Proteomes" id="UP000694621">
    <property type="component" value="Unplaced"/>
</dbReference>
<protein>
    <submittedName>
        <fullName evidence="11">Serine protease 36</fullName>
    </submittedName>
    <submittedName>
        <fullName evidence="10">Transmembrane protease serine 9-like</fullName>
    </submittedName>
</protein>
<dbReference type="OrthoDB" id="10002959at2759"/>
<feature type="domain" description="Peptidase S1" evidence="9">
    <location>
        <begin position="36"/>
        <end position="268"/>
    </location>
</feature>
<dbReference type="InterPro" id="IPR009003">
    <property type="entry name" value="Peptidase_S1_PA"/>
</dbReference>
<evidence type="ECO:0000259" key="9">
    <source>
        <dbReference type="PROSITE" id="PS50240"/>
    </source>
</evidence>
<dbReference type="InterPro" id="IPR043504">
    <property type="entry name" value="Peptidase_S1_PA_chymotrypsin"/>
</dbReference>
<dbReference type="PANTHER" id="PTHR24253:SF144">
    <property type="entry name" value="CHYMOTRYPSIN-LIKE PROTEASE CTRL-1-RELATED"/>
    <property type="match status" value="1"/>
</dbReference>
<dbReference type="Pfam" id="PF00089">
    <property type="entry name" value="Trypsin"/>
    <property type="match status" value="2"/>
</dbReference>
<evidence type="ECO:0000256" key="7">
    <source>
        <dbReference type="RuleBase" id="RU363034"/>
    </source>
</evidence>
<dbReference type="KEGG" id="amex:103044070"/>
<evidence type="ECO:0000313" key="10">
    <source>
        <dbReference type="EMBL" id="KAG9264225.1"/>
    </source>
</evidence>
<reference evidence="11" key="2">
    <citation type="submission" date="2025-05" db="UniProtKB">
        <authorList>
            <consortium name="Ensembl"/>
        </authorList>
    </citation>
    <scope>IDENTIFICATION</scope>
</reference>
<dbReference type="EMBL" id="JAICCE010000019">
    <property type="protein sequence ID" value="KAG9264225.1"/>
    <property type="molecule type" value="Genomic_DNA"/>
</dbReference>
<keyword evidence="5" id="KW-1015">Disulfide bond</keyword>
<keyword evidence="6" id="KW-0325">Glycoprotein</keyword>
<dbReference type="GO" id="GO:0004252">
    <property type="term" value="F:serine-type endopeptidase activity"/>
    <property type="evidence" value="ECO:0007669"/>
    <property type="project" value="InterPro"/>
</dbReference>
<dbReference type="SUPFAM" id="SSF50494">
    <property type="entry name" value="Trypsin-like serine proteases"/>
    <property type="match status" value="2"/>
</dbReference>
<keyword evidence="10" id="KW-0472">Membrane</keyword>
<evidence type="ECO:0000256" key="4">
    <source>
        <dbReference type="ARBA" id="ARBA00022825"/>
    </source>
</evidence>
<dbReference type="Ensembl" id="ENSAMXT00005023885.1">
    <property type="protein sequence ID" value="ENSAMXP00005021610.1"/>
    <property type="gene ID" value="ENSAMXG00005011184.1"/>
</dbReference>
<dbReference type="PRINTS" id="PR00722">
    <property type="entry name" value="CHYMOTRYPSIN"/>
</dbReference>
<dbReference type="PROSITE" id="PS00135">
    <property type="entry name" value="TRYPSIN_SER"/>
    <property type="match status" value="1"/>
</dbReference>
<dbReference type="PROSITE" id="PS50240">
    <property type="entry name" value="TRYPSIN_DOM"/>
    <property type="match status" value="2"/>
</dbReference>
<evidence type="ECO:0000256" key="8">
    <source>
        <dbReference type="SAM" id="SignalP"/>
    </source>
</evidence>
<dbReference type="Gene3D" id="2.40.10.10">
    <property type="entry name" value="Trypsin-like serine proteases"/>
    <property type="match status" value="2"/>
</dbReference>
<dbReference type="GO" id="GO:0006508">
    <property type="term" value="P:proteolysis"/>
    <property type="evidence" value="ECO:0007669"/>
    <property type="project" value="UniProtKB-KW"/>
</dbReference>
<keyword evidence="4 7" id="KW-0720">Serine protease</keyword>
<evidence type="ECO:0000313" key="11">
    <source>
        <dbReference type="Ensembl" id="ENSAMXP00005021610.1"/>
    </source>
</evidence>
<name>A0A8B9JHR1_ASTMX</name>
<dbReference type="FunFam" id="2.40.10.10:FF:000057">
    <property type="entry name" value="Zgc:100868"/>
    <property type="match status" value="1"/>
</dbReference>
<reference evidence="10 13" key="1">
    <citation type="submission" date="2021-07" db="EMBL/GenBank/DDBJ databases">
        <authorList>
            <person name="Imarazene B."/>
            <person name="Zahm M."/>
            <person name="Klopp C."/>
            <person name="Cabau C."/>
            <person name="Beille S."/>
            <person name="Jouanno E."/>
            <person name="Castinel A."/>
            <person name="Lluch J."/>
            <person name="Gil L."/>
            <person name="Kuchtly C."/>
            <person name="Lopez Roques C."/>
            <person name="Donnadieu C."/>
            <person name="Parrinello H."/>
            <person name="Journot L."/>
            <person name="Du K."/>
            <person name="Schartl M."/>
            <person name="Retaux S."/>
            <person name="Guiguen Y."/>
        </authorList>
    </citation>
    <scope>NUCLEOTIDE SEQUENCE [LARGE SCALE GENOMIC DNA]</scope>
    <source>
        <strain evidence="10">Pach_M1</strain>
        <tissue evidence="10">Testis</tissue>
    </source>
</reference>
<dbReference type="AlphaFoldDB" id="A0A8B9JHR1"/>
<dbReference type="InterPro" id="IPR018114">
    <property type="entry name" value="TRYPSIN_HIS"/>
</dbReference>
<evidence type="ECO:0000313" key="12">
    <source>
        <dbReference type="Proteomes" id="UP000694621"/>
    </source>
</evidence>
<proteinExistence type="predicted"/>
<dbReference type="PANTHER" id="PTHR24253">
    <property type="entry name" value="TRANSMEMBRANE PROTEASE SERINE"/>
    <property type="match status" value="1"/>
</dbReference>
<feature type="signal peptide" evidence="8">
    <location>
        <begin position="1"/>
        <end position="22"/>
    </location>
</feature>
<evidence type="ECO:0000256" key="5">
    <source>
        <dbReference type="ARBA" id="ARBA00023157"/>
    </source>
</evidence>